<keyword evidence="3 7" id="KW-0329">Glyoxylate bypass</keyword>
<dbReference type="GO" id="GO:0004474">
    <property type="term" value="F:malate synthase activity"/>
    <property type="evidence" value="ECO:0007669"/>
    <property type="project" value="UniProtKB-EC"/>
</dbReference>
<dbReference type="EMBL" id="JAGIOO010000001">
    <property type="protein sequence ID" value="MBP2476206.1"/>
    <property type="molecule type" value="Genomic_DNA"/>
</dbReference>
<comment type="pathway">
    <text evidence="7">Carbohydrate metabolism; glyoxylate cycle; (S)-malate from isocitrate: step 2/2.</text>
</comment>
<feature type="domain" description="Malate synthase TIM barrel" evidence="8">
    <location>
        <begin position="158"/>
        <end position="403"/>
    </location>
</feature>
<reference evidence="11 12" key="1">
    <citation type="submission" date="2021-03" db="EMBL/GenBank/DDBJ databases">
        <title>Sequencing the genomes of 1000 actinobacteria strains.</title>
        <authorList>
            <person name="Klenk H.-P."/>
        </authorList>
    </citation>
    <scope>NUCLEOTIDE SEQUENCE [LARGE SCALE GENOMIC DNA]</scope>
    <source>
        <strain evidence="11 12">DSM 44580</strain>
    </source>
</reference>
<dbReference type="Pfam" id="PF01274">
    <property type="entry name" value="MS_TIM-barrel"/>
    <property type="match status" value="1"/>
</dbReference>
<keyword evidence="11" id="KW-0012">Acyltransferase</keyword>
<evidence type="ECO:0000256" key="4">
    <source>
        <dbReference type="ARBA" id="ARBA00022532"/>
    </source>
</evidence>
<sequence>MSQIRVVGRSVDRGEEILTPAALEFVAGLHQAFGARRKELLARRAERRAAAAQDHGLDFLPETREIRESEWRVAEAPADLRDRRVEITGPTERKMAINALNSGAKVWLADLEDANTPHWENVVAGQVNLADAVRKRIELTTPEGKRYALKPDVEHAVILVRPRGWHLDERHLLVDDEPVAGALVDFGLHFFHNAAELLARGSGPYFYLPKMESHLEARLWNDVFTQAQAELGIPLGSVRATVLIETIPAAFEMDEILYELRDHASGLNAGRWDYLFSIIKTFRDAGPDFVLPDRNSVTMTAPFMRAYTELLVRTCHRRGAFAMGGMAAFIPNRRDPEVTETALAKVREDKTREATDGFDGSWVAHPDLVPVCREVFDGVLGEQPNQLGRLREDVQVKPEQLLDVASARGAATMAGLRSAVDVGVRYIASWLAGNGAAAIHNLMEDAATAEISRSQVWQWIYNDVGLDTGEPVTADLVRRVLAETVAHLRGEQLAELDAAAQLFEQVTLGKDYPDFLTLPAYERIL</sequence>
<dbReference type="PROSITE" id="PS00510">
    <property type="entry name" value="MALATE_SYNTHASE"/>
    <property type="match status" value="1"/>
</dbReference>
<keyword evidence="5 7" id="KW-0808">Transferase</keyword>
<dbReference type="Pfam" id="PF20656">
    <property type="entry name" value="MS_N"/>
    <property type="match status" value="1"/>
</dbReference>
<dbReference type="InterPro" id="IPR046363">
    <property type="entry name" value="MS_N_TIM-barrel_dom"/>
</dbReference>
<protein>
    <recommendedName>
        <fullName evidence="2 7">Malate synthase</fullName>
        <ecNumber evidence="2 7">2.3.3.9</ecNumber>
    </recommendedName>
</protein>
<dbReference type="Gene3D" id="1.20.1220.12">
    <property type="entry name" value="Malate synthase, domain III"/>
    <property type="match status" value="1"/>
</dbReference>
<dbReference type="SUPFAM" id="SSF51645">
    <property type="entry name" value="Malate synthase G"/>
    <property type="match status" value="1"/>
</dbReference>
<evidence type="ECO:0000256" key="2">
    <source>
        <dbReference type="ARBA" id="ARBA00012636"/>
    </source>
</evidence>
<feature type="domain" description="Malate synthase N-terminal" evidence="9">
    <location>
        <begin position="5"/>
        <end position="64"/>
    </location>
</feature>
<dbReference type="InterPro" id="IPR044856">
    <property type="entry name" value="Malate_synth_C_sf"/>
</dbReference>
<evidence type="ECO:0000256" key="7">
    <source>
        <dbReference type="RuleBase" id="RU000555"/>
    </source>
</evidence>
<dbReference type="Gene3D" id="3.20.20.360">
    <property type="entry name" value="Malate synthase, domain 3"/>
    <property type="match status" value="1"/>
</dbReference>
<dbReference type="InterPro" id="IPR048356">
    <property type="entry name" value="MS_N"/>
</dbReference>
<dbReference type="InterPro" id="IPR048355">
    <property type="entry name" value="MS_C"/>
</dbReference>
<evidence type="ECO:0000313" key="12">
    <source>
        <dbReference type="Proteomes" id="UP001519363"/>
    </source>
</evidence>
<dbReference type="InterPro" id="IPR011076">
    <property type="entry name" value="Malate_synth_sf"/>
</dbReference>
<dbReference type="Proteomes" id="UP001519363">
    <property type="component" value="Unassembled WGS sequence"/>
</dbReference>
<dbReference type="Pfam" id="PF20659">
    <property type="entry name" value="MS_C"/>
    <property type="match status" value="1"/>
</dbReference>
<dbReference type="NCBIfam" id="TIGR01344">
    <property type="entry name" value="malate_syn_A"/>
    <property type="match status" value="1"/>
</dbReference>
<keyword evidence="4 7" id="KW-0816">Tricarboxylic acid cycle</keyword>
<dbReference type="RefSeq" id="WP_209707281.1">
    <property type="nucleotide sequence ID" value="NZ_JAGIOO010000001.1"/>
</dbReference>
<organism evidence="11 12">
    <name type="scientific">Crossiella equi</name>
    <dbReference type="NCBI Taxonomy" id="130796"/>
    <lineage>
        <taxon>Bacteria</taxon>
        <taxon>Bacillati</taxon>
        <taxon>Actinomycetota</taxon>
        <taxon>Actinomycetes</taxon>
        <taxon>Pseudonocardiales</taxon>
        <taxon>Pseudonocardiaceae</taxon>
        <taxon>Crossiella</taxon>
    </lineage>
</organism>
<evidence type="ECO:0000256" key="1">
    <source>
        <dbReference type="ARBA" id="ARBA00006394"/>
    </source>
</evidence>
<keyword evidence="12" id="KW-1185">Reference proteome</keyword>
<evidence type="ECO:0000313" key="11">
    <source>
        <dbReference type="EMBL" id="MBP2476206.1"/>
    </source>
</evidence>
<evidence type="ECO:0000259" key="8">
    <source>
        <dbReference type="Pfam" id="PF01274"/>
    </source>
</evidence>
<name>A0ABS5AI08_9PSEU</name>
<dbReference type="PANTHER" id="PTHR42902">
    <property type="entry name" value="MALATE SYNTHASE"/>
    <property type="match status" value="1"/>
</dbReference>
<comment type="similarity">
    <text evidence="1 7">Belongs to the malate synthase family.</text>
</comment>
<evidence type="ECO:0000256" key="6">
    <source>
        <dbReference type="ARBA" id="ARBA00047918"/>
    </source>
</evidence>
<evidence type="ECO:0000259" key="10">
    <source>
        <dbReference type="Pfam" id="PF20659"/>
    </source>
</evidence>
<dbReference type="InterPro" id="IPR019830">
    <property type="entry name" value="Malate_synthase_CS"/>
</dbReference>
<feature type="domain" description="Malate synthase C-terminal" evidence="10">
    <location>
        <begin position="411"/>
        <end position="524"/>
    </location>
</feature>
<dbReference type="CDD" id="cd00727">
    <property type="entry name" value="malate_synt_A"/>
    <property type="match status" value="1"/>
</dbReference>
<dbReference type="InterPro" id="IPR006252">
    <property type="entry name" value="Malate_synthA"/>
</dbReference>
<accession>A0ABS5AI08</accession>
<comment type="caution">
    <text evidence="11">The sequence shown here is derived from an EMBL/GenBank/DDBJ whole genome shotgun (WGS) entry which is preliminary data.</text>
</comment>
<dbReference type="PIRSF" id="PIRSF001363">
    <property type="entry name" value="Malate_synth"/>
    <property type="match status" value="1"/>
</dbReference>
<evidence type="ECO:0000259" key="9">
    <source>
        <dbReference type="Pfam" id="PF20656"/>
    </source>
</evidence>
<dbReference type="EC" id="2.3.3.9" evidence="2 7"/>
<evidence type="ECO:0000256" key="3">
    <source>
        <dbReference type="ARBA" id="ARBA00022435"/>
    </source>
</evidence>
<dbReference type="InterPro" id="IPR001465">
    <property type="entry name" value="Malate_synthase_TIM"/>
</dbReference>
<dbReference type="PANTHER" id="PTHR42902:SF1">
    <property type="entry name" value="MALATE SYNTHASE 1-RELATED"/>
    <property type="match status" value="1"/>
</dbReference>
<gene>
    <name evidence="11" type="ORF">JOF53_005078</name>
</gene>
<proteinExistence type="inferred from homology"/>
<comment type="catalytic activity">
    <reaction evidence="6 7">
        <text>glyoxylate + acetyl-CoA + H2O = (S)-malate + CoA + H(+)</text>
        <dbReference type="Rhea" id="RHEA:18181"/>
        <dbReference type="ChEBI" id="CHEBI:15377"/>
        <dbReference type="ChEBI" id="CHEBI:15378"/>
        <dbReference type="ChEBI" id="CHEBI:15589"/>
        <dbReference type="ChEBI" id="CHEBI:36655"/>
        <dbReference type="ChEBI" id="CHEBI:57287"/>
        <dbReference type="ChEBI" id="CHEBI:57288"/>
        <dbReference type="EC" id="2.3.3.9"/>
    </reaction>
</comment>
<evidence type="ECO:0000256" key="5">
    <source>
        <dbReference type="ARBA" id="ARBA00022679"/>
    </source>
</evidence>